<dbReference type="PANTHER" id="PTHR46494:SF1">
    <property type="entry name" value="CORA FAMILY METAL ION TRANSPORTER (EUROFUNG)"/>
    <property type="match status" value="1"/>
</dbReference>
<protein>
    <recommendedName>
        <fullName evidence="6">CorA-like transporter domain-containing protein</fullName>
    </recommendedName>
</protein>
<dbReference type="PANTHER" id="PTHR46494">
    <property type="entry name" value="CORA FAMILY METAL ION TRANSPORTER (EUROFUNG)"/>
    <property type="match status" value="1"/>
</dbReference>
<dbReference type="OrthoDB" id="5396681at2759"/>
<dbReference type="EMBL" id="CAOQHR010000002">
    <property type="protein sequence ID" value="CAI6290374.1"/>
    <property type="molecule type" value="Genomic_DNA"/>
</dbReference>
<reference evidence="7" key="1">
    <citation type="submission" date="2023-01" db="EMBL/GenBank/DDBJ databases">
        <authorList>
            <person name="Van Ghelder C."/>
            <person name="Rancurel C."/>
        </authorList>
    </citation>
    <scope>NUCLEOTIDE SEQUENCE</scope>
    <source>
        <strain evidence="7">CNCM I-4278</strain>
    </source>
</reference>
<organism evidence="7 8">
    <name type="scientific">Periconia digitata</name>
    <dbReference type="NCBI Taxonomy" id="1303443"/>
    <lineage>
        <taxon>Eukaryota</taxon>
        <taxon>Fungi</taxon>
        <taxon>Dikarya</taxon>
        <taxon>Ascomycota</taxon>
        <taxon>Pezizomycotina</taxon>
        <taxon>Dothideomycetes</taxon>
        <taxon>Pleosporomycetidae</taxon>
        <taxon>Pleosporales</taxon>
        <taxon>Massarineae</taxon>
        <taxon>Periconiaceae</taxon>
        <taxon>Periconia</taxon>
    </lineage>
</organism>
<evidence type="ECO:0000256" key="1">
    <source>
        <dbReference type="ARBA" id="ARBA00004651"/>
    </source>
</evidence>
<keyword evidence="4 5" id="KW-0472">Membrane</keyword>
<comment type="caution">
    <text evidence="7">The sequence shown here is derived from an EMBL/GenBank/DDBJ whole genome shotgun (WGS) entry which is preliminary data.</text>
</comment>
<dbReference type="Proteomes" id="UP001152607">
    <property type="component" value="Unassembled WGS sequence"/>
</dbReference>
<dbReference type="InterPro" id="IPR058257">
    <property type="entry name" value="CorA-like_dom"/>
</dbReference>
<dbReference type="Pfam" id="PF01544">
    <property type="entry name" value="CorA"/>
    <property type="match status" value="1"/>
</dbReference>
<dbReference type="GO" id="GO:0005886">
    <property type="term" value="C:plasma membrane"/>
    <property type="evidence" value="ECO:0007669"/>
    <property type="project" value="UniProtKB-SubCell"/>
</dbReference>
<evidence type="ECO:0000313" key="7">
    <source>
        <dbReference type="EMBL" id="CAI6290374.1"/>
    </source>
</evidence>
<keyword evidence="3 5" id="KW-1133">Transmembrane helix</keyword>
<evidence type="ECO:0000313" key="8">
    <source>
        <dbReference type="Proteomes" id="UP001152607"/>
    </source>
</evidence>
<keyword evidence="8" id="KW-1185">Reference proteome</keyword>
<dbReference type="GO" id="GO:0015095">
    <property type="term" value="F:magnesium ion transmembrane transporter activity"/>
    <property type="evidence" value="ECO:0007669"/>
    <property type="project" value="TreeGrafter"/>
</dbReference>
<dbReference type="AlphaFoldDB" id="A0A9W4U6S0"/>
<dbReference type="InterPro" id="IPR045863">
    <property type="entry name" value="CorA_TM1_TM2"/>
</dbReference>
<dbReference type="GO" id="GO:0015087">
    <property type="term" value="F:cobalt ion transmembrane transporter activity"/>
    <property type="evidence" value="ECO:0007669"/>
    <property type="project" value="TreeGrafter"/>
</dbReference>
<evidence type="ECO:0000256" key="2">
    <source>
        <dbReference type="ARBA" id="ARBA00022692"/>
    </source>
</evidence>
<evidence type="ECO:0000256" key="3">
    <source>
        <dbReference type="ARBA" id="ARBA00022989"/>
    </source>
</evidence>
<dbReference type="GO" id="GO:0050897">
    <property type="term" value="F:cobalt ion binding"/>
    <property type="evidence" value="ECO:0007669"/>
    <property type="project" value="TreeGrafter"/>
</dbReference>
<evidence type="ECO:0000259" key="6">
    <source>
        <dbReference type="Pfam" id="PF26616"/>
    </source>
</evidence>
<keyword evidence="2 5" id="KW-0812">Transmembrane</keyword>
<accession>A0A9W4U6S0</accession>
<feature type="domain" description="CorA-like transporter" evidence="6">
    <location>
        <begin position="9"/>
        <end position="262"/>
    </location>
</feature>
<dbReference type="GO" id="GO:0000287">
    <property type="term" value="F:magnesium ion binding"/>
    <property type="evidence" value="ECO:0007669"/>
    <property type="project" value="TreeGrafter"/>
</dbReference>
<gene>
    <name evidence="7" type="ORF">PDIGIT_LOCUS2432</name>
</gene>
<dbReference type="InterPro" id="IPR002523">
    <property type="entry name" value="MgTranspt_CorA/ZnTranspt_ZntB"/>
</dbReference>
<comment type="subcellular location">
    <subcellularLocation>
        <location evidence="1">Cell membrane</location>
        <topology evidence="1">Multi-pass membrane protein</topology>
    </subcellularLocation>
</comment>
<dbReference type="Pfam" id="PF26616">
    <property type="entry name" value="CorA-like"/>
    <property type="match status" value="1"/>
</dbReference>
<dbReference type="Gene3D" id="1.20.58.340">
    <property type="entry name" value="Magnesium transport protein CorA, transmembrane region"/>
    <property type="match status" value="1"/>
</dbReference>
<name>A0A9W4U6S0_9PLEO</name>
<evidence type="ECO:0000256" key="5">
    <source>
        <dbReference type="SAM" id="Phobius"/>
    </source>
</evidence>
<sequence>MHTFPADMYHGWEIYPENLLLPPLESNVSNINLKLRRRSNELFVENQKSIFWNLRLGLPREDGTRDAVVEQIQSTECLTEILSHSQETRMFFINQRFSWSRLYISEEHFRRLFTFLRVHPNFLDTVFLFSAKIGPEEEGYSSFFVDNDPSEAGNKPAVAGELSGHYIGYNIKYVARHGRALPKDPFSIREIGVYQHYSSQTGKCEWVFLQAPDQLKACLTRTFKCCEATLPIKQHMLHALVLLHVSDGWREYLAHLEEQFSGLVDKGFYTKVKGTQQEGGISLDFSDLRKLHVLTDKLRRLSHLLRLNIRVGGQLKETLCRLGTAPSGDSRSGVISIQNKLNSFLVGQKISADRVESLILRSNGIGQLVQSINDTRAVDASNQINHEMKRLTEQGIEESKLMKKLTEKSARDTRSMMVIALISAVFLPATFLATLFGSNFFDFSEHDHSLVIASNFWVYILITTGFSCLSLLSWYVWRRRIEQSKALGDQESL</sequence>
<feature type="transmembrane region" description="Helical" evidence="5">
    <location>
        <begin position="416"/>
        <end position="436"/>
    </location>
</feature>
<dbReference type="SUPFAM" id="SSF144083">
    <property type="entry name" value="Magnesium transport protein CorA, transmembrane region"/>
    <property type="match status" value="1"/>
</dbReference>
<evidence type="ECO:0000256" key="4">
    <source>
        <dbReference type="ARBA" id="ARBA00023136"/>
    </source>
</evidence>
<proteinExistence type="predicted"/>
<feature type="transmembrane region" description="Helical" evidence="5">
    <location>
        <begin position="456"/>
        <end position="477"/>
    </location>
</feature>